<protein>
    <submittedName>
        <fullName evidence="1">Uncharacterized protein</fullName>
    </submittedName>
</protein>
<dbReference type="AlphaFoldDB" id="A0A1Y5HRV2"/>
<organism evidence="1 2">
    <name type="scientific">Oleispira antarctica</name>
    <dbReference type="NCBI Taxonomy" id="188908"/>
    <lineage>
        <taxon>Bacteria</taxon>
        <taxon>Pseudomonadati</taxon>
        <taxon>Pseudomonadota</taxon>
        <taxon>Gammaproteobacteria</taxon>
        <taxon>Oceanospirillales</taxon>
        <taxon>Oceanospirillaceae</taxon>
        <taxon>Oleispira</taxon>
    </lineage>
</organism>
<sequence length="69" mass="7965">EKKEGILNQASDSEFSQLNDEFVQRCFSQIIEEDEFQFLTEQTGLWQSLLQPMLDHIVPDSDEESGEGK</sequence>
<reference evidence="2" key="1">
    <citation type="journal article" date="2017" name="Proc. Natl. Acad. Sci. U.S.A.">
        <title>Simulation of Deepwater Horizon oil plume reveals substrate specialization within a complex community of hydrocarbon degraders.</title>
        <authorList>
            <person name="Hu P."/>
            <person name="Dubinsky E.A."/>
            <person name="Probst A.J."/>
            <person name="Wang J."/>
            <person name="Sieber C.M.K."/>
            <person name="Tom L.M."/>
            <person name="Gardinali P."/>
            <person name="Banfield J.F."/>
            <person name="Atlas R.M."/>
            <person name="Andersen G.L."/>
        </authorList>
    </citation>
    <scope>NUCLEOTIDE SEQUENCE [LARGE SCALE GENOMIC DNA]</scope>
</reference>
<evidence type="ECO:0000313" key="2">
    <source>
        <dbReference type="Proteomes" id="UP000227088"/>
    </source>
</evidence>
<comment type="caution">
    <text evidence="1">The sequence shown here is derived from an EMBL/GenBank/DDBJ whole genome shotgun (WGS) entry which is preliminary data.</text>
</comment>
<proteinExistence type="predicted"/>
<feature type="non-terminal residue" evidence="1">
    <location>
        <position position="1"/>
    </location>
</feature>
<gene>
    <name evidence="1" type="ORF">A9R00_08055</name>
</gene>
<evidence type="ECO:0000313" key="1">
    <source>
        <dbReference type="EMBL" id="OUS40038.1"/>
    </source>
</evidence>
<dbReference type="EMBL" id="MABE01000457">
    <property type="protein sequence ID" value="OUS40038.1"/>
    <property type="molecule type" value="Genomic_DNA"/>
</dbReference>
<name>A0A1Y5HRV2_OLEAN</name>
<accession>A0A1Y5HRV2</accession>
<dbReference type="Proteomes" id="UP000227088">
    <property type="component" value="Unassembled WGS sequence"/>
</dbReference>